<feature type="compositionally biased region" description="Polar residues" evidence="1">
    <location>
        <begin position="7"/>
        <end position="29"/>
    </location>
</feature>
<reference evidence="2 3" key="1">
    <citation type="journal article" date="2011" name="J. Bacteriol.">
        <title>Genome sequence of 'Pedosphaera parvula' Ellin514, an aerobic Verrucomicrobial isolate from pasture soil.</title>
        <authorList>
            <person name="Kant R."/>
            <person name="van Passel M.W."/>
            <person name="Sangwan P."/>
            <person name="Palva A."/>
            <person name="Lucas S."/>
            <person name="Copeland A."/>
            <person name="Lapidus A."/>
            <person name="Glavina Del Rio T."/>
            <person name="Dalin E."/>
            <person name="Tice H."/>
            <person name="Bruce D."/>
            <person name="Goodwin L."/>
            <person name="Pitluck S."/>
            <person name="Chertkov O."/>
            <person name="Larimer F.W."/>
            <person name="Land M.L."/>
            <person name="Hauser L."/>
            <person name="Brettin T.S."/>
            <person name="Detter J.C."/>
            <person name="Han S."/>
            <person name="de Vos W.M."/>
            <person name="Janssen P.H."/>
            <person name="Smidt H."/>
        </authorList>
    </citation>
    <scope>NUCLEOTIDE SEQUENCE [LARGE SCALE GENOMIC DNA]</scope>
    <source>
        <strain evidence="2 3">Ellin514</strain>
    </source>
</reference>
<proteinExistence type="predicted"/>
<dbReference type="EMBL" id="ABOX02000057">
    <property type="protein sequence ID" value="EEF57813.1"/>
    <property type="molecule type" value="Genomic_DNA"/>
</dbReference>
<name>B9XQV6_PEDPL</name>
<keyword evidence="3" id="KW-1185">Reference proteome</keyword>
<feature type="region of interest" description="Disordered" evidence="1">
    <location>
        <begin position="1"/>
        <end position="29"/>
    </location>
</feature>
<dbReference type="Proteomes" id="UP000003688">
    <property type="component" value="Unassembled WGS sequence"/>
</dbReference>
<gene>
    <name evidence="2" type="ORF">Cflav_PD0913</name>
</gene>
<accession>B9XQV6</accession>
<organism evidence="2 3">
    <name type="scientific">Pedosphaera parvula (strain Ellin514)</name>
    <dbReference type="NCBI Taxonomy" id="320771"/>
    <lineage>
        <taxon>Bacteria</taxon>
        <taxon>Pseudomonadati</taxon>
        <taxon>Verrucomicrobiota</taxon>
        <taxon>Pedosphaerae</taxon>
        <taxon>Pedosphaerales</taxon>
        <taxon>Pedosphaeraceae</taxon>
        <taxon>Pedosphaera</taxon>
    </lineage>
</organism>
<dbReference type="AlphaFoldDB" id="B9XQV6"/>
<evidence type="ECO:0000313" key="3">
    <source>
        <dbReference type="Proteomes" id="UP000003688"/>
    </source>
</evidence>
<evidence type="ECO:0000313" key="2">
    <source>
        <dbReference type="EMBL" id="EEF57813.1"/>
    </source>
</evidence>
<protein>
    <submittedName>
        <fullName evidence="2">Uncharacterized protein</fullName>
    </submittedName>
</protein>
<comment type="caution">
    <text evidence="2">The sequence shown here is derived from an EMBL/GenBank/DDBJ whole genome shotgun (WGS) entry which is preliminary data.</text>
</comment>
<sequence>MVRGTATLENPNLNTISLHDSPAQSPLNFQPTSAIAFSHEKGQTKLIT</sequence>
<evidence type="ECO:0000256" key="1">
    <source>
        <dbReference type="SAM" id="MobiDB-lite"/>
    </source>
</evidence>